<organism evidence="2 3">
    <name type="scientific">Caerostris darwini</name>
    <dbReference type="NCBI Taxonomy" id="1538125"/>
    <lineage>
        <taxon>Eukaryota</taxon>
        <taxon>Metazoa</taxon>
        <taxon>Ecdysozoa</taxon>
        <taxon>Arthropoda</taxon>
        <taxon>Chelicerata</taxon>
        <taxon>Arachnida</taxon>
        <taxon>Araneae</taxon>
        <taxon>Araneomorphae</taxon>
        <taxon>Entelegynae</taxon>
        <taxon>Araneoidea</taxon>
        <taxon>Araneidae</taxon>
        <taxon>Caerostris</taxon>
    </lineage>
</organism>
<evidence type="ECO:0000313" key="3">
    <source>
        <dbReference type="Proteomes" id="UP001054837"/>
    </source>
</evidence>
<keyword evidence="3" id="KW-1185">Reference proteome</keyword>
<sequence>MVGKNHQQRPITTQFISDDNRKTSVFVTGGSIVNASMLLALWSSHYDQTFCDIMKVTKCSTQSLLSCRSLGETKFNERYQGRKTELLDTKELLAAFGSEKSLSSEEISESVEWELSETKSSQSSSPIKPFPSPSRIFTALSHDVD</sequence>
<dbReference type="Proteomes" id="UP001054837">
    <property type="component" value="Unassembled WGS sequence"/>
</dbReference>
<evidence type="ECO:0000256" key="1">
    <source>
        <dbReference type="SAM" id="MobiDB-lite"/>
    </source>
</evidence>
<reference evidence="2 3" key="1">
    <citation type="submission" date="2021-06" db="EMBL/GenBank/DDBJ databases">
        <title>Caerostris darwini draft genome.</title>
        <authorList>
            <person name="Kono N."/>
            <person name="Arakawa K."/>
        </authorList>
    </citation>
    <scope>NUCLEOTIDE SEQUENCE [LARGE SCALE GENOMIC DNA]</scope>
</reference>
<feature type="region of interest" description="Disordered" evidence="1">
    <location>
        <begin position="113"/>
        <end position="145"/>
    </location>
</feature>
<dbReference type="AlphaFoldDB" id="A0AAV4XA29"/>
<comment type="caution">
    <text evidence="2">The sequence shown here is derived from an EMBL/GenBank/DDBJ whole genome shotgun (WGS) entry which is preliminary data.</text>
</comment>
<accession>A0AAV4XA29</accession>
<name>A0AAV4XA29_9ARAC</name>
<evidence type="ECO:0000313" key="2">
    <source>
        <dbReference type="EMBL" id="GIY90678.1"/>
    </source>
</evidence>
<gene>
    <name evidence="2" type="ORF">CDAR_425061</name>
</gene>
<protein>
    <submittedName>
        <fullName evidence="2">Uncharacterized protein</fullName>
    </submittedName>
</protein>
<dbReference type="EMBL" id="BPLQ01015717">
    <property type="protein sequence ID" value="GIY90678.1"/>
    <property type="molecule type" value="Genomic_DNA"/>
</dbReference>
<proteinExistence type="predicted"/>